<accession>A0A8E0S1Q0</accession>
<feature type="domain" description="Cas1p 10 TM acyl transferase" evidence="2">
    <location>
        <begin position="104"/>
        <end position="208"/>
    </location>
</feature>
<keyword evidence="1" id="KW-1133">Transmembrane helix</keyword>
<protein>
    <recommendedName>
        <fullName evidence="2">Cas1p 10 TM acyl transferase domain-containing protein</fullName>
    </recommendedName>
</protein>
<feature type="transmembrane region" description="Helical" evidence="1">
    <location>
        <begin position="125"/>
        <end position="142"/>
    </location>
</feature>
<gene>
    <name evidence="3" type="ORF">FBUS_00935</name>
</gene>
<sequence length="208" mass="23537">MSSNLSVTFDVGFHISISLTANSWSICTRISSEDKTNQLVPNYPILAKNSHANLKQFQTFHQHFSGLAQAIGTKYNCTGDSLGVLIPSLQIAQLFWNLHCNAYMRFEDSSCCRKQEPMTEMQKRYFTLVGMCTATTVLLFFCKQCTKRRVGTGMTKVSISLCETTSYTKTEWGIGNASAEISTEELYKLFSLLSRFGIILIYFYLCDR</sequence>
<evidence type="ECO:0000313" key="3">
    <source>
        <dbReference type="EMBL" id="KAA0195506.1"/>
    </source>
</evidence>
<dbReference type="Pfam" id="PF07779">
    <property type="entry name" value="Cas1_AcylT"/>
    <property type="match status" value="1"/>
</dbReference>
<organism evidence="3 4">
    <name type="scientific">Fasciolopsis buskii</name>
    <dbReference type="NCBI Taxonomy" id="27845"/>
    <lineage>
        <taxon>Eukaryota</taxon>
        <taxon>Metazoa</taxon>
        <taxon>Spiralia</taxon>
        <taxon>Lophotrochozoa</taxon>
        <taxon>Platyhelminthes</taxon>
        <taxon>Trematoda</taxon>
        <taxon>Digenea</taxon>
        <taxon>Plagiorchiida</taxon>
        <taxon>Echinostomata</taxon>
        <taxon>Echinostomatoidea</taxon>
        <taxon>Fasciolidae</taxon>
        <taxon>Fasciolopsis</taxon>
    </lineage>
</organism>
<dbReference type="OrthoDB" id="1932925at2759"/>
<evidence type="ECO:0000259" key="2">
    <source>
        <dbReference type="Pfam" id="PF07779"/>
    </source>
</evidence>
<proteinExistence type="predicted"/>
<dbReference type="Proteomes" id="UP000728185">
    <property type="component" value="Unassembled WGS sequence"/>
</dbReference>
<reference evidence="3" key="1">
    <citation type="submission" date="2019-05" db="EMBL/GenBank/DDBJ databases">
        <title>Annotation for the trematode Fasciolopsis buski.</title>
        <authorList>
            <person name="Choi Y.-J."/>
        </authorList>
    </citation>
    <scope>NUCLEOTIDE SEQUENCE</scope>
    <source>
        <strain evidence="3">HT</strain>
        <tissue evidence="3">Whole worm</tissue>
    </source>
</reference>
<keyword evidence="1" id="KW-0472">Membrane</keyword>
<keyword evidence="1" id="KW-0812">Transmembrane</keyword>
<dbReference type="InterPro" id="IPR012419">
    <property type="entry name" value="Cas1_AcylTrans_dom"/>
</dbReference>
<dbReference type="AlphaFoldDB" id="A0A8E0S1Q0"/>
<evidence type="ECO:0000313" key="4">
    <source>
        <dbReference type="Proteomes" id="UP000728185"/>
    </source>
</evidence>
<name>A0A8E0S1Q0_9TREM</name>
<dbReference type="EMBL" id="LUCM01003661">
    <property type="protein sequence ID" value="KAA0195506.1"/>
    <property type="molecule type" value="Genomic_DNA"/>
</dbReference>
<keyword evidence="4" id="KW-1185">Reference proteome</keyword>
<comment type="caution">
    <text evidence="3">The sequence shown here is derived from an EMBL/GenBank/DDBJ whole genome shotgun (WGS) entry which is preliminary data.</text>
</comment>
<evidence type="ECO:0000256" key="1">
    <source>
        <dbReference type="SAM" id="Phobius"/>
    </source>
</evidence>